<accession>A0A672PCU9</accession>
<protein>
    <submittedName>
        <fullName evidence="2">Uncharacterized protein</fullName>
    </submittedName>
</protein>
<dbReference type="InParanoid" id="A0A672PCU9"/>
<proteinExistence type="predicted"/>
<evidence type="ECO:0000313" key="2">
    <source>
        <dbReference type="Ensembl" id="ENSSGRP00000061426.1"/>
    </source>
</evidence>
<reference evidence="2" key="2">
    <citation type="submission" date="2025-09" db="UniProtKB">
        <authorList>
            <consortium name="Ensembl"/>
        </authorList>
    </citation>
    <scope>IDENTIFICATION</scope>
</reference>
<dbReference type="Proteomes" id="UP000472262">
    <property type="component" value="Unassembled WGS sequence"/>
</dbReference>
<feature type="region of interest" description="Disordered" evidence="1">
    <location>
        <begin position="39"/>
        <end position="58"/>
    </location>
</feature>
<sequence length="58" mass="6376">MTEYLSLPRGVFQGGAEKGSCRWDFLFHGDSPLLYRLSPGPPPSAHLQKSSQVLLSTD</sequence>
<dbReference type="Ensembl" id="ENSSGRT00000065531.1">
    <property type="protein sequence ID" value="ENSSGRP00000061426.1"/>
    <property type="gene ID" value="ENSSGRG00000031854.1"/>
</dbReference>
<organism evidence="2 3">
    <name type="scientific">Sinocyclocheilus grahami</name>
    <name type="common">Dianchi golden-line fish</name>
    <name type="synonym">Barbus grahami</name>
    <dbReference type="NCBI Taxonomy" id="75366"/>
    <lineage>
        <taxon>Eukaryota</taxon>
        <taxon>Metazoa</taxon>
        <taxon>Chordata</taxon>
        <taxon>Craniata</taxon>
        <taxon>Vertebrata</taxon>
        <taxon>Euteleostomi</taxon>
        <taxon>Actinopterygii</taxon>
        <taxon>Neopterygii</taxon>
        <taxon>Teleostei</taxon>
        <taxon>Ostariophysi</taxon>
        <taxon>Cypriniformes</taxon>
        <taxon>Cyprinidae</taxon>
        <taxon>Cyprininae</taxon>
        <taxon>Sinocyclocheilus</taxon>
    </lineage>
</organism>
<evidence type="ECO:0000256" key="1">
    <source>
        <dbReference type="SAM" id="MobiDB-lite"/>
    </source>
</evidence>
<reference evidence="2" key="1">
    <citation type="submission" date="2025-08" db="UniProtKB">
        <authorList>
            <consortium name="Ensembl"/>
        </authorList>
    </citation>
    <scope>IDENTIFICATION</scope>
</reference>
<keyword evidence="3" id="KW-1185">Reference proteome</keyword>
<name>A0A672PCU9_SINGR</name>
<dbReference type="AlphaFoldDB" id="A0A672PCU9"/>
<feature type="compositionally biased region" description="Polar residues" evidence="1">
    <location>
        <begin position="47"/>
        <end position="58"/>
    </location>
</feature>
<evidence type="ECO:0000313" key="3">
    <source>
        <dbReference type="Proteomes" id="UP000472262"/>
    </source>
</evidence>